<feature type="domain" description="Integrase catalytic" evidence="2">
    <location>
        <begin position="7"/>
        <end position="183"/>
    </location>
</feature>
<evidence type="ECO:0000259" key="2">
    <source>
        <dbReference type="PROSITE" id="PS50994"/>
    </source>
</evidence>
<dbReference type="SUPFAM" id="SSF53098">
    <property type="entry name" value="Ribonuclease H-like"/>
    <property type="match status" value="1"/>
</dbReference>
<dbReference type="Proteomes" id="UP001420932">
    <property type="component" value="Unassembled WGS sequence"/>
</dbReference>
<evidence type="ECO:0000313" key="3">
    <source>
        <dbReference type="EMBL" id="KAK9107224.1"/>
    </source>
</evidence>
<dbReference type="GO" id="GO:0015074">
    <property type="term" value="P:DNA integration"/>
    <property type="evidence" value="ECO:0007669"/>
    <property type="project" value="InterPro"/>
</dbReference>
<keyword evidence="4" id="KW-1185">Reference proteome</keyword>
<sequence length="336" mass="38671">MVGKQRRSPFPDEANFRANKELELIHGDLCGPINPATPAGNKYFLLLVDDFSRYMWIQLIQTKDKALVAFMEVNEVIEVEENTKVKGFRTDRGGEFRSSEFDEYCKLKGIKRFLTAPYSPQQNGVVERRNQTILGMARSMMKSKEIPSEFWGEAVTTVVYILNRAPTKSLEGITPYEAWNNRKPKVNHFRVFGSLVHVKVTNPHQSKLEDRSALMVFFGYEKGSKAYRVYNPNTKRVHVTRDAVFEEEKKWDWRIEEDEQNIQTSAGFSVDQGAYSELETQYQLGENEMRQQGSASPNAAPEFVSNGTYDEFEDSEEESHGTPVRLRSLEEIYSET</sequence>
<feature type="region of interest" description="Disordered" evidence="1">
    <location>
        <begin position="288"/>
        <end position="336"/>
    </location>
</feature>
<dbReference type="InterPro" id="IPR039537">
    <property type="entry name" value="Retrotran_Ty1/copia-like"/>
</dbReference>
<dbReference type="Pfam" id="PF25597">
    <property type="entry name" value="SH3_retrovirus"/>
    <property type="match status" value="1"/>
</dbReference>
<dbReference type="GO" id="GO:0003676">
    <property type="term" value="F:nucleic acid binding"/>
    <property type="evidence" value="ECO:0007669"/>
    <property type="project" value="InterPro"/>
</dbReference>
<proteinExistence type="predicted"/>
<dbReference type="EMBL" id="JBBNAF010000010">
    <property type="protein sequence ID" value="KAK9107224.1"/>
    <property type="molecule type" value="Genomic_DNA"/>
</dbReference>
<organism evidence="3 4">
    <name type="scientific">Stephania yunnanensis</name>
    <dbReference type="NCBI Taxonomy" id="152371"/>
    <lineage>
        <taxon>Eukaryota</taxon>
        <taxon>Viridiplantae</taxon>
        <taxon>Streptophyta</taxon>
        <taxon>Embryophyta</taxon>
        <taxon>Tracheophyta</taxon>
        <taxon>Spermatophyta</taxon>
        <taxon>Magnoliopsida</taxon>
        <taxon>Ranunculales</taxon>
        <taxon>Menispermaceae</taxon>
        <taxon>Menispermoideae</taxon>
        <taxon>Cissampelideae</taxon>
        <taxon>Stephania</taxon>
    </lineage>
</organism>
<dbReference type="InterPro" id="IPR012337">
    <property type="entry name" value="RNaseH-like_sf"/>
</dbReference>
<accession>A0AAP0F9A8</accession>
<name>A0AAP0F9A8_9MAGN</name>
<gene>
    <name evidence="3" type="ORF">Syun_023235</name>
</gene>
<dbReference type="Gene3D" id="3.30.420.10">
    <property type="entry name" value="Ribonuclease H-like superfamily/Ribonuclease H"/>
    <property type="match status" value="1"/>
</dbReference>
<dbReference type="Pfam" id="PF00665">
    <property type="entry name" value="rve"/>
    <property type="match status" value="1"/>
</dbReference>
<dbReference type="PROSITE" id="PS50994">
    <property type="entry name" value="INTEGRASE"/>
    <property type="match status" value="1"/>
</dbReference>
<feature type="compositionally biased region" description="Polar residues" evidence="1">
    <location>
        <begin position="288"/>
        <end position="297"/>
    </location>
</feature>
<dbReference type="AlphaFoldDB" id="A0AAP0F9A8"/>
<dbReference type="PANTHER" id="PTHR42648:SF25">
    <property type="entry name" value="RNA-DIRECTED DNA POLYMERASE"/>
    <property type="match status" value="1"/>
</dbReference>
<protein>
    <recommendedName>
        <fullName evidence="2">Integrase catalytic domain-containing protein</fullName>
    </recommendedName>
</protein>
<reference evidence="3 4" key="1">
    <citation type="submission" date="2024-01" db="EMBL/GenBank/DDBJ databases">
        <title>Genome assemblies of Stephania.</title>
        <authorList>
            <person name="Yang L."/>
        </authorList>
    </citation>
    <scope>NUCLEOTIDE SEQUENCE [LARGE SCALE GENOMIC DNA]</scope>
    <source>
        <strain evidence="3">YNDBR</strain>
        <tissue evidence="3">Leaf</tissue>
    </source>
</reference>
<evidence type="ECO:0000313" key="4">
    <source>
        <dbReference type="Proteomes" id="UP001420932"/>
    </source>
</evidence>
<dbReference type="PANTHER" id="PTHR42648">
    <property type="entry name" value="TRANSPOSASE, PUTATIVE-RELATED"/>
    <property type="match status" value="1"/>
</dbReference>
<dbReference type="InterPro" id="IPR001584">
    <property type="entry name" value="Integrase_cat-core"/>
</dbReference>
<evidence type="ECO:0000256" key="1">
    <source>
        <dbReference type="SAM" id="MobiDB-lite"/>
    </source>
</evidence>
<comment type="caution">
    <text evidence="3">The sequence shown here is derived from an EMBL/GenBank/DDBJ whole genome shotgun (WGS) entry which is preliminary data.</text>
</comment>
<dbReference type="InterPro" id="IPR057670">
    <property type="entry name" value="SH3_retrovirus"/>
</dbReference>
<dbReference type="InterPro" id="IPR036397">
    <property type="entry name" value="RNaseH_sf"/>
</dbReference>